<protein>
    <submittedName>
        <fullName evidence="10">Translocating chain-associated membrane 1-like 1</fullName>
    </submittedName>
</protein>
<proteinExistence type="inferred from homology"/>
<comment type="caution">
    <text evidence="10">The sequence shown here is derived from an EMBL/GenBank/DDBJ whole genome shotgun (WGS) entry which is preliminary data.</text>
</comment>
<dbReference type="InterPro" id="IPR006634">
    <property type="entry name" value="TLC-dom"/>
</dbReference>
<evidence type="ECO:0000313" key="11">
    <source>
        <dbReference type="Proteomes" id="UP001152795"/>
    </source>
</evidence>
<evidence type="ECO:0000256" key="2">
    <source>
        <dbReference type="ARBA" id="ARBA00005999"/>
    </source>
</evidence>
<dbReference type="SMART" id="SM00724">
    <property type="entry name" value="TLC"/>
    <property type="match status" value="1"/>
</dbReference>
<evidence type="ECO:0000256" key="3">
    <source>
        <dbReference type="ARBA" id="ARBA00022448"/>
    </source>
</evidence>
<accession>A0A6S7FVI8</accession>
<feature type="transmembrane region" description="Helical" evidence="9">
    <location>
        <begin position="217"/>
        <end position="238"/>
    </location>
</feature>
<name>A0A6S7FVI8_PARCT</name>
<evidence type="ECO:0000313" key="10">
    <source>
        <dbReference type="EMBL" id="CAB3984174.1"/>
    </source>
</evidence>
<sequence length="372" mass="43167">MPAPRKKNKKSSVFSHEFIITNHGDIVSCVCMLFMVGLLFKATQKVASVFVGPQHNITRYNNDTGEVEATHYAVGKKDICTIFFYSLAWIVIHAIIQEYILDKINRKFHLSKTKISRFNNLGGHIPFYFASAAWGADIILKESLLPKLSNLWHGYPHIEMTFMVKFYFLLQIAYWIHCFPELYFLKAKKEDLVPRINMYLQYLVILIPAYMCNFTRLALVCFVIHYCVECLFNAIKIMNYMGKTETSKNTLVIIWALFYIAARIAVIILSIVTIWIGLPKQDSSDRYDIVPNFNKKPLRIIFLSGIIAMQAWLTWVFISRQVSYWSDVMQSKRQKTAKKKEVKKKGKEQKKAVVEDESEEETPLVNGKEKVN</sequence>
<feature type="transmembrane region" description="Helical" evidence="9">
    <location>
        <begin position="82"/>
        <end position="101"/>
    </location>
</feature>
<evidence type="ECO:0000256" key="1">
    <source>
        <dbReference type="ARBA" id="ARBA00004141"/>
    </source>
</evidence>
<dbReference type="GO" id="GO:0005789">
    <property type="term" value="C:endoplasmic reticulum membrane"/>
    <property type="evidence" value="ECO:0007669"/>
    <property type="project" value="TreeGrafter"/>
</dbReference>
<keyword evidence="3" id="KW-0813">Transport</keyword>
<comment type="similarity">
    <text evidence="2">Belongs to the TRAM family.</text>
</comment>
<evidence type="ECO:0000256" key="6">
    <source>
        <dbReference type="ARBA" id="ARBA00022989"/>
    </source>
</evidence>
<feature type="compositionally biased region" description="Basic residues" evidence="8">
    <location>
        <begin position="332"/>
        <end position="348"/>
    </location>
</feature>
<evidence type="ECO:0000256" key="9">
    <source>
        <dbReference type="SAM" id="Phobius"/>
    </source>
</evidence>
<dbReference type="Proteomes" id="UP001152795">
    <property type="component" value="Unassembled WGS sequence"/>
</dbReference>
<keyword evidence="6 9" id="KW-1133">Transmembrane helix</keyword>
<dbReference type="PANTHER" id="PTHR12371">
    <property type="entry name" value="TRANSLOCATION ASSOCIATED MEMBRANE PROTEIN"/>
    <property type="match status" value="1"/>
</dbReference>
<dbReference type="GO" id="GO:0006616">
    <property type="term" value="P:SRP-dependent cotranslational protein targeting to membrane, translocation"/>
    <property type="evidence" value="ECO:0007669"/>
    <property type="project" value="InterPro"/>
</dbReference>
<keyword evidence="7 9" id="KW-0472">Membrane</keyword>
<evidence type="ECO:0000256" key="5">
    <source>
        <dbReference type="ARBA" id="ARBA00022927"/>
    </source>
</evidence>
<feature type="transmembrane region" description="Helical" evidence="9">
    <location>
        <begin position="298"/>
        <end position="318"/>
    </location>
</feature>
<feature type="transmembrane region" description="Helical" evidence="9">
    <location>
        <begin position="192"/>
        <end position="211"/>
    </location>
</feature>
<keyword evidence="4 9" id="KW-0812">Transmembrane</keyword>
<dbReference type="GO" id="GO:0045048">
    <property type="term" value="P:protein insertion into ER membrane"/>
    <property type="evidence" value="ECO:0007669"/>
    <property type="project" value="TreeGrafter"/>
</dbReference>
<dbReference type="PANTHER" id="PTHR12371:SF11">
    <property type="entry name" value="TRANSLOCATING CHAIN-ASSOCIATED MEMBRANE PROTEIN"/>
    <property type="match status" value="1"/>
</dbReference>
<feature type="transmembrane region" description="Helical" evidence="9">
    <location>
        <begin position="121"/>
        <end position="140"/>
    </location>
</feature>
<feature type="transmembrane region" description="Helical" evidence="9">
    <location>
        <begin position="20"/>
        <end position="40"/>
    </location>
</feature>
<feature type="transmembrane region" description="Helical" evidence="9">
    <location>
        <begin position="160"/>
        <end position="180"/>
    </location>
</feature>
<dbReference type="EMBL" id="CACRXK020000704">
    <property type="protein sequence ID" value="CAB3984174.1"/>
    <property type="molecule type" value="Genomic_DNA"/>
</dbReference>
<comment type="subcellular location">
    <subcellularLocation>
        <location evidence="1">Membrane</location>
        <topology evidence="1">Multi-pass membrane protein</topology>
    </subcellularLocation>
</comment>
<feature type="region of interest" description="Disordered" evidence="8">
    <location>
        <begin position="332"/>
        <end position="372"/>
    </location>
</feature>
<feature type="transmembrane region" description="Helical" evidence="9">
    <location>
        <begin position="250"/>
        <end position="278"/>
    </location>
</feature>
<keyword evidence="11" id="KW-1185">Reference proteome</keyword>
<dbReference type="Pfam" id="PF03798">
    <property type="entry name" value="TRAM_LAG1_CLN8"/>
    <property type="match status" value="1"/>
</dbReference>
<dbReference type="InterPro" id="IPR016447">
    <property type="entry name" value="Translocation_assoc_membrane"/>
</dbReference>
<organism evidence="10 11">
    <name type="scientific">Paramuricea clavata</name>
    <name type="common">Red gorgonian</name>
    <name type="synonym">Violescent sea-whip</name>
    <dbReference type="NCBI Taxonomy" id="317549"/>
    <lineage>
        <taxon>Eukaryota</taxon>
        <taxon>Metazoa</taxon>
        <taxon>Cnidaria</taxon>
        <taxon>Anthozoa</taxon>
        <taxon>Octocorallia</taxon>
        <taxon>Malacalcyonacea</taxon>
        <taxon>Plexauridae</taxon>
        <taxon>Paramuricea</taxon>
    </lineage>
</organism>
<evidence type="ECO:0000256" key="7">
    <source>
        <dbReference type="ARBA" id="ARBA00023136"/>
    </source>
</evidence>
<evidence type="ECO:0000256" key="8">
    <source>
        <dbReference type="SAM" id="MobiDB-lite"/>
    </source>
</evidence>
<dbReference type="AlphaFoldDB" id="A0A6S7FVI8"/>
<keyword evidence="5" id="KW-0653">Protein transport</keyword>
<gene>
    <name evidence="10" type="ORF">PACLA_8A071423</name>
</gene>
<reference evidence="10" key="1">
    <citation type="submission" date="2020-04" db="EMBL/GenBank/DDBJ databases">
        <authorList>
            <person name="Alioto T."/>
            <person name="Alioto T."/>
            <person name="Gomez Garrido J."/>
        </authorList>
    </citation>
    <scope>NUCLEOTIDE SEQUENCE</scope>
    <source>
        <strain evidence="10">A484AB</strain>
    </source>
</reference>
<dbReference type="OrthoDB" id="3053196at2759"/>
<evidence type="ECO:0000256" key="4">
    <source>
        <dbReference type="ARBA" id="ARBA00022692"/>
    </source>
</evidence>